<evidence type="ECO:0000313" key="2">
    <source>
        <dbReference type="EMBL" id="OQV24826.1"/>
    </source>
</evidence>
<evidence type="ECO:0008006" key="4">
    <source>
        <dbReference type="Google" id="ProtNLM"/>
    </source>
</evidence>
<accession>A0A1W0XBD5</accession>
<feature type="transmembrane region" description="Helical" evidence="1">
    <location>
        <begin position="74"/>
        <end position="94"/>
    </location>
</feature>
<dbReference type="AlphaFoldDB" id="A0A1W0XBD5"/>
<feature type="transmembrane region" description="Helical" evidence="1">
    <location>
        <begin position="441"/>
        <end position="461"/>
    </location>
</feature>
<dbReference type="Proteomes" id="UP000192578">
    <property type="component" value="Unassembled WGS sequence"/>
</dbReference>
<gene>
    <name evidence="2" type="ORF">BV898_01415</name>
</gene>
<comment type="caution">
    <text evidence="2">The sequence shown here is derived from an EMBL/GenBank/DDBJ whole genome shotgun (WGS) entry which is preliminary data.</text>
</comment>
<proteinExistence type="predicted"/>
<feature type="transmembrane region" description="Helical" evidence="1">
    <location>
        <begin position="354"/>
        <end position="376"/>
    </location>
</feature>
<sequence>MMAIPVPNDDPERPWSNAVDLNKLGKFCPRLRTFQKHYFEPANDRPKLSLLPANLLTLFGVFPSRSTLLPFVRLITFSTGILHLVLGVTGFFALSAQSADNIYAFMATVKGNVLVRSFSSATFFVLDFRANAVLLCFFVKRTACLKLLQQAQLLAPSLFPDQNTLREKYNRWQRLALRLGILSLCLHLFWEFLSYLGHIIQLAAPNDKRTENNATSNHTIPSKPSLLPQPAYWVFYYFDVAAFCLAQQVIVFGVLLAIILCSFLATMNARLSRLVNIQNVSSSKASVTMKMSRQELQVQLNEVRTHQASIRLFCAELNDCFGRTFFTSHILDHVCFMGSVAIVVVNLTDLDVGTIKWIFTFFSIALFAGYSSLLLMPLANVYDESSTTNLRAYQLSVMIFNCYPAESLDSKLHGTIHDILCSSETEDVVLRGAGLITFKRSWFAAAMTFAVSFSVFAYQISQRADLQARGL</sequence>
<keyword evidence="1" id="KW-0812">Transmembrane</keyword>
<feature type="transmembrane region" description="Helical" evidence="1">
    <location>
        <begin position="234"/>
        <end position="265"/>
    </location>
</feature>
<keyword evidence="1" id="KW-0472">Membrane</keyword>
<feature type="transmembrane region" description="Helical" evidence="1">
    <location>
        <begin position="175"/>
        <end position="193"/>
    </location>
</feature>
<evidence type="ECO:0000313" key="3">
    <source>
        <dbReference type="Proteomes" id="UP000192578"/>
    </source>
</evidence>
<reference evidence="3" key="1">
    <citation type="submission" date="2017-01" db="EMBL/GenBank/DDBJ databases">
        <title>Comparative genomics of anhydrobiosis in the tardigrade Hypsibius dujardini.</title>
        <authorList>
            <person name="Yoshida Y."/>
            <person name="Koutsovoulos G."/>
            <person name="Laetsch D."/>
            <person name="Stevens L."/>
            <person name="Kumar S."/>
            <person name="Horikawa D."/>
            <person name="Ishino K."/>
            <person name="Komine S."/>
            <person name="Tomita M."/>
            <person name="Blaxter M."/>
            <person name="Arakawa K."/>
        </authorList>
    </citation>
    <scope>NUCLEOTIDE SEQUENCE [LARGE SCALE GENOMIC DNA]</scope>
    <source>
        <strain evidence="3">Z151</strain>
    </source>
</reference>
<protein>
    <recommendedName>
        <fullName evidence="4">Gustatory receptor</fullName>
    </recommendedName>
</protein>
<name>A0A1W0XBD5_HYPEX</name>
<dbReference type="EMBL" id="MTYJ01000005">
    <property type="protein sequence ID" value="OQV24826.1"/>
    <property type="molecule type" value="Genomic_DNA"/>
</dbReference>
<keyword evidence="3" id="KW-1185">Reference proteome</keyword>
<organism evidence="2 3">
    <name type="scientific">Hypsibius exemplaris</name>
    <name type="common">Freshwater tardigrade</name>
    <dbReference type="NCBI Taxonomy" id="2072580"/>
    <lineage>
        <taxon>Eukaryota</taxon>
        <taxon>Metazoa</taxon>
        <taxon>Ecdysozoa</taxon>
        <taxon>Tardigrada</taxon>
        <taxon>Eutardigrada</taxon>
        <taxon>Parachela</taxon>
        <taxon>Hypsibioidea</taxon>
        <taxon>Hypsibiidae</taxon>
        <taxon>Hypsibius</taxon>
    </lineage>
</organism>
<keyword evidence="1" id="KW-1133">Transmembrane helix</keyword>
<evidence type="ECO:0000256" key="1">
    <source>
        <dbReference type="SAM" id="Phobius"/>
    </source>
</evidence>
<feature type="transmembrane region" description="Helical" evidence="1">
    <location>
        <begin position="330"/>
        <end position="348"/>
    </location>
</feature>